<accession>A0ACC2NL44</accession>
<proteinExistence type="predicted"/>
<evidence type="ECO:0000313" key="2">
    <source>
        <dbReference type="Proteomes" id="UP001239111"/>
    </source>
</evidence>
<dbReference type="EMBL" id="CM056743">
    <property type="protein sequence ID" value="KAJ8671623.1"/>
    <property type="molecule type" value="Genomic_DNA"/>
</dbReference>
<comment type="caution">
    <text evidence="1">The sequence shown here is derived from an EMBL/GenBank/DDBJ whole genome shotgun (WGS) entry which is preliminary data.</text>
</comment>
<gene>
    <name evidence="1" type="ORF">QAD02_002882</name>
</gene>
<reference evidence="1" key="1">
    <citation type="submission" date="2023-04" db="EMBL/GenBank/DDBJ databases">
        <title>A chromosome-level genome assembly of the parasitoid wasp Eretmocerus hayati.</title>
        <authorList>
            <person name="Zhong Y."/>
            <person name="Liu S."/>
            <person name="Liu Y."/>
        </authorList>
    </citation>
    <scope>NUCLEOTIDE SEQUENCE</scope>
    <source>
        <strain evidence="1">ZJU_SS_LIU_2023</strain>
    </source>
</reference>
<dbReference type="Proteomes" id="UP001239111">
    <property type="component" value="Chromosome 3"/>
</dbReference>
<protein>
    <submittedName>
        <fullName evidence="1">Uncharacterized protein</fullName>
    </submittedName>
</protein>
<organism evidence="1 2">
    <name type="scientific">Eretmocerus hayati</name>
    <dbReference type="NCBI Taxonomy" id="131215"/>
    <lineage>
        <taxon>Eukaryota</taxon>
        <taxon>Metazoa</taxon>
        <taxon>Ecdysozoa</taxon>
        <taxon>Arthropoda</taxon>
        <taxon>Hexapoda</taxon>
        <taxon>Insecta</taxon>
        <taxon>Pterygota</taxon>
        <taxon>Neoptera</taxon>
        <taxon>Endopterygota</taxon>
        <taxon>Hymenoptera</taxon>
        <taxon>Apocrita</taxon>
        <taxon>Proctotrupomorpha</taxon>
        <taxon>Chalcidoidea</taxon>
        <taxon>Aphelinidae</taxon>
        <taxon>Aphelininae</taxon>
        <taxon>Eretmocerus</taxon>
    </lineage>
</organism>
<evidence type="ECO:0000313" key="1">
    <source>
        <dbReference type="EMBL" id="KAJ8671623.1"/>
    </source>
</evidence>
<keyword evidence="2" id="KW-1185">Reference proteome</keyword>
<name>A0ACC2NL44_9HYME</name>
<sequence>MAQVQVIRIADLGHHEFLAIFRVFEHELPVLNLHHAQNVAPDVRREIFEEAARHVNDLPMNRLAGRVVTAAYVRDKWRLYKRVFSMYERKIFANPDYNLSSTHNKTLVYLAHMNRLRGYMRNKQG</sequence>